<organism evidence="2 3">
    <name type="scientific">Thiothrix nivea (strain ATCC 35100 / DSM 5205 / JP2)</name>
    <dbReference type="NCBI Taxonomy" id="870187"/>
    <lineage>
        <taxon>Bacteria</taxon>
        <taxon>Pseudomonadati</taxon>
        <taxon>Pseudomonadota</taxon>
        <taxon>Gammaproteobacteria</taxon>
        <taxon>Thiotrichales</taxon>
        <taxon>Thiotrichaceae</taxon>
        <taxon>Thiothrix</taxon>
    </lineage>
</organism>
<keyword evidence="1" id="KW-0732">Signal</keyword>
<evidence type="ECO:0000313" key="2">
    <source>
        <dbReference type="EMBL" id="EIJ33092.1"/>
    </source>
</evidence>
<dbReference type="RefSeq" id="WP_002707053.1">
    <property type="nucleotide sequence ID" value="NZ_JH651384.1"/>
</dbReference>
<protein>
    <submittedName>
        <fullName evidence="2">Uncharacterized protein</fullName>
    </submittedName>
</protein>
<feature type="chain" id="PRO_5024816249" evidence="1">
    <location>
        <begin position="23"/>
        <end position="85"/>
    </location>
</feature>
<reference evidence="3" key="1">
    <citation type="journal article" date="2011" name="Stand. Genomic Sci.">
        <title>Genome sequence of the filamentous, gliding Thiothrix nivea neotype strain (JP2(T)).</title>
        <authorList>
            <person name="Lapidus A."/>
            <person name="Nolan M."/>
            <person name="Lucas S."/>
            <person name="Glavina Del Rio T."/>
            <person name="Tice H."/>
            <person name="Cheng J.F."/>
            <person name="Tapia R."/>
            <person name="Han C."/>
            <person name="Goodwin L."/>
            <person name="Pitluck S."/>
            <person name="Liolios K."/>
            <person name="Pagani I."/>
            <person name="Ivanova N."/>
            <person name="Huntemann M."/>
            <person name="Mavromatis K."/>
            <person name="Mikhailova N."/>
            <person name="Pati A."/>
            <person name="Chen A."/>
            <person name="Palaniappan K."/>
            <person name="Land M."/>
            <person name="Brambilla E.M."/>
            <person name="Rohde M."/>
            <person name="Abt B."/>
            <person name="Verbarg S."/>
            <person name="Goker M."/>
            <person name="Bristow J."/>
            <person name="Eisen J.A."/>
            <person name="Markowitz V."/>
            <person name="Hugenholtz P."/>
            <person name="Kyrpides N.C."/>
            <person name="Klenk H.P."/>
            <person name="Woyke T."/>
        </authorList>
    </citation>
    <scope>NUCLEOTIDE SEQUENCE [LARGE SCALE GENOMIC DNA]</scope>
    <source>
        <strain evidence="3">ATCC 35100 / DSM 5205 / JP2</strain>
    </source>
</reference>
<name>A0A656HAG6_THINJ</name>
<evidence type="ECO:0000313" key="3">
    <source>
        <dbReference type="Proteomes" id="UP000005317"/>
    </source>
</evidence>
<accession>A0A656HAG6</accession>
<proteinExistence type="predicted"/>
<sequence precursor="true">MRNTILFTYFCLLLAYSGLSQAGVTRSCESSNHHIIGDVRLSDGSIRENVIVPFHAVDPIMADGYHWLRPPMARRAACHNASREA</sequence>
<keyword evidence="3" id="KW-1185">Reference proteome</keyword>
<dbReference type="EMBL" id="JH651384">
    <property type="protein sequence ID" value="EIJ33092.1"/>
    <property type="molecule type" value="Genomic_DNA"/>
</dbReference>
<evidence type="ECO:0000256" key="1">
    <source>
        <dbReference type="SAM" id="SignalP"/>
    </source>
</evidence>
<dbReference type="Proteomes" id="UP000005317">
    <property type="component" value="Unassembled WGS sequence"/>
</dbReference>
<gene>
    <name evidence="2" type="ORF">Thini_0443</name>
</gene>
<feature type="signal peptide" evidence="1">
    <location>
        <begin position="1"/>
        <end position="22"/>
    </location>
</feature>
<dbReference type="AlphaFoldDB" id="A0A656HAG6"/>